<evidence type="ECO:0000259" key="2">
    <source>
        <dbReference type="SMART" id="SM00922"/>
    </source>
</evidence>
<dbReference type="SMART" id="SM00922">
    <property type="entry name" value="MR_MLE"/>
    <property type="match status" value="1"/>
</dbReference>
<dbReference type="InterPro" id="IPR029065">
    <property type="entry name" value="Enolase_C-like"/>
</dbReference>
<dbReference type="Pfam" id="PF13378">
    <property type="entry name" value="MR_MLE_C"/>
    <property type="match status" value="1"/>
</dbReference>
<dbReference type="Proteomes" id="UP000588604">
    <property type="component" value="Unassembled WGS sequence"/>
</dbReference>
<dbReference type="CDD" id="cd03320">
    <property type="entry name" value="OSBS"/>
    <property type="match status" value="1"/>
</dbReference>
<dbReference type="RefSeq" id="WP_184496449.1">
    <property type="nucleotide sequence ID" value="NZ_JACIJO010000003.1"/>
</dbReference>
<dbReference type="PANTHER" id="PTHR48073:SF2">
    <property type="entry name" value="O-SUCCINYLBENZOATE SYNTHASE"/>
    <property type="match status" value="1"/>
</dbReference>
<dbReference type="InterPro" id="IPR013342">
    <property type="entry name" value="Mandelate_racemase_C"/>
</dbReference>
<dbReference type="SUPFAM" id="SSF51604">
    <property type="entry name" value="Enolase C-terminal domain-like"/>
    <property type="match status" value="1"/>
</dbReference>
<accession>A0A841MYI3</accession>
<dbReference type="Gene3D" id="3.30.390.10">
    <property type="entry name" value="Enolase-like, N-terminal domain"/>
    <property type="match status" value="1"/>
</dbReference>
<dbReference type="InterPro" id="IPR018110">
    <property type="entry name" value="Mandel_Rmase/mucon_lact_enz_CS"/>
</dbReference>
<organism evidence="3 4">
    <name type="scientific">Algoriphagus iocasae</name>
    <dbReference type="NCBI Taxonomy" id="1836499"/>
    <lineage>
        <taxon>Bacteria</taxon>
        <taxon>Pseudomonadati</taxon>
        <taxon>Bacteroidota</taxon>
        <taxon>Cytophagia</taxon>
        <taxon>Cytophagales</taxon>
        <taxon>Cyclobacteriaceae</taxon>
        <taxon>Algoriphagus</taxon>
    </lineage>
</organism>
<dbReference type="SFLD" id="SFLDF00009">
    <property type="entry name" value="o-succinylbenzoate_synthase"/>
    <property type="match status" value="1"/>
</dbReference>
<gene>
    <name evidence="3" type="ORF">FHS59_003331</name>
</gene>
<protein>
    <submittedName>
        <fullName evidence="3">O-succinylbenzoate synthase</fullName>
    </submittedName>
</protein>
<dbReference type="InterPro" id="IPR036849">
    <property type="entry name" value="Enolase-like_C_sf"/>
</dbReference>
<keyword evidence="1" id="KW-0479">Metal-binding</keyword>
<dbReference type="PROSITE" id="PS00909">
    <property type="entry name" value="MR_MLE_2"/>
    <property type="match status" value="1"/>
</dbReference>
<dbReference type="SFLD" id="SFLDG00180">
    <property type="entry name" value="muconate_cycloisomerase"/>
    <property type="match status" value="1"/>
</dbReference>
<evidence type="ECO:0000256" key="1">
    <source>
        <dbReference type="ARBA" id="ARBA00022723"/>
    </source>
</evidence>
<keyword evidence="4" id="KW-1185">Reference proteome</keyword>
<feature type="domain" description="Mandelate racemase/muconate lactonizing enzyme C-terminal" evidence="2">
    <location>
        <begin position="147"/>
        <end position="245"/>
    </location>
</feature>
<dbReference type="SFLD" id="SFLDS00001">
    <property type="entry name" value="Enolase"/>
    <property type="match status" value="1"/>
</dbReference>
<dbReference type="SUPFAM" id="SSF54826">
    <property type="entry name" value="Enolase N-terminal domain-like"/>
    <property type="match status" value="1"/>
</dbReference>
<evidence type="ECO:0000313" key="3">
    <source>
        <dbReference type="EMBL" id="MBB6327688.1"/>
    </source>
</evidence>
<dbReference type="InterPro" id="IPR029017">
    <property type="entry name" value="Enolase-like_N"/>
</dbReference>
<dbReference type="AlphaFoldDB" id="A0A841MYI3"/>
<evidence type="ECO:0000313" key="4">
    <source>
        <dbReference type="Proteomes" id="UP000588604"/>
    </source>
</evidence>
<reference evidence="3 4" key="1">
    <citation type="submission" date="2020-08" db="EMBL/GenBank/DDBJ databases">
        <title>Genomic Encyclopedia of Type Strains, Phase IV (KMG-IV): sequencing the most valuable type-strain genomes for metagenomic binning, comparative biology and taxonomic classification.</title>
        <authorList>
            <person name="Goeker M."/>
        </authorList>
    </citation>
    <scope>NUCLEOTIDE SEQUENCE [LARGE SCALE GENOMIC DNA]</scope>
    <source>
        <strain evidence="3 4">DSM 102044</strain>
    </source>
</reference>
<dbReference type="EMBL" id="JACIJO010000003">
    <property type="protein sequence ID" value="MBB6327688.1"/>
    <property type="molecule type" value="Genomic_DNA"/>
</dbReference>
<proteinExistence type="predicted"/>
<dbReference type="Gene3D" id="3.20.20.120">
    <property type="entry name" value="Enolase-like C-terminal domain"/>
    <property type="match status" value="1"/>
</dbReference>
<dbReference type="GO" id="GO:0009063">
    <property type="term" value="P:amino acid catabolic process"/>
    <property type="evidence" value="ECO:0007669"/>
    <property type="project" value="InterPro"/>
</dbReference>
<dbReference type="GO" id="GO:0016854">
    <property type="term" value="F:racemase and epimerase activity"/>
    <property type="evidence" value="ECO:0007669"/>
    <property type="project" value="UniProtKB-ARBA"/>
</dbReference>
<sequence>MPSLKNIRFEYVKRNLVFRFDAGTSRGVLKTKTVYWIKAFETQNDSIIGWGEAAPLVKLSPDDRPDFEQVLEEMLSKLEMETWEIEENSILDKVSDLIPFQLPSIRFGVETALLDLLNGGKKKIVQNDFYDLKRSIPINGLIWMGDEGFMKEQIDQKLEEGFDCIKMKIGAIDFRKELDLLAYIRSNYPPSKITLRVDANGAFTLAEALSKLKALDEFSLHSIEQPISAGQNHEMRKLCETSPLPIALDEELIGIERKGDLLDGIMPPFIILKPSLLGGIKETREWIAEAEKRSIGWWMTSALESNIGLNAISQLTSQYSPEMPQGLGTGKLFHNNLESPLVVEKGNILYKSGIDWEEPS</sequence>
<dbReference type="PANTHER" id="PTHR48073">
    <property type="entry name" value="O-SUCCINYLBENZOATE SYNTHASE-RELATED"/>
    <property type="match status" value="1"/>
</dbReference>
<name>A0A841MYI3_9BACT</name>
<comment type="caution">
    <text evidence="3">The sequence shown here is derived from an EMBL/GenBank/DDBJ whole genome shotgun (WGS) entry which is preliminary data.</text>
</comment>
<dbReference type="GO" id="GO:0046872">
    <property type="term" value="F:metal ion binding"/>
    <property type="evidence" value="ECO:0007669"/>
    <property type="project" value="UniProtKB-KW"/>
</dbReference>